<dbReference type="EMBL" id="JANEYG010000346">
    <property type="protein sequence ID" value="KAJ8910167.1"/>
    <property type="molecule type" value="Genomic_DNA"/>
</dbReference>
<protein>
    <submittedName>
        <fullName evidence="2">Uncharacterized protein</fullName>
    </submittedName>
</protein>
<organism evidence="2 3">
    <name type="scientific">Exocentrus adspersus</name>
    <dbReference type="NCBI Taxonomy" id="1586481"/>
    <lineage>
        <taxon>Eukaryota</taxon>
        <taxon>Metazoa</taxon>
        <taxon>Ecdysozoa</taxon>
        <taxon>Arthropoda</taxon>
        <taxon>Hexapoda</taxon>
        <taxon>Insecta</taxon>
        <taxon>Pterygota</taxon>
        <taxon>Neoptera</taxon>
        <taxon>Endopterygota</taxon>
        <taxon>Coleoptera</taxon>
        <taxon>Polyphaga</taxon>
        <taxon>Cucujiformia</taxon>
        <taxon>Chrysomeloidea</taxon>
        <taxon>Cerambycidae</taxon>
        <taxon>Lamiinae</taxon>
        <taxon>Acanthocinini</taxon>
        <taxon>Exocentrus</taxon>
    </lineage>
</organism>
<evidence type="ECO:0000256" key="1">
    <source>
        <dbReference type="SAM" id="MobiDB-lite"/>
    </source>
</evidence>
<evidence type="ECO:0000313" key="2">
    <source>
        <dbReference type="EMBL" id="KAJ8910167.1"/>
    </source>
</evidence>
<keyword evidence="3" id="KW-1185">Reference proteome</keyword>
<comment type="caution">
    <text evidence="2">The sequence shown here is derived from an EMBL/GenBank/DDBJ whole genome shotgun (WGS) entry which is preliminary data.</text>
</comment>
<sequence>MSLLPGEEMGSLPWTKILTFIKVSGRLEEGNRRNQIWSSELWGKNCGDLGGSGEVESGRAATNRHKNPKNDPYHASKVVRSPHINCCTKLPQEMKIHFFFVRGEVAHEQSEWGNLIERKKLYFISSLKFGAMVQAT</sequence>
<reference evidence="2 3" key="1">
    <citation type="journal article" date="2023" name="Insect Mol. Biol.">
        <title>Genome sequencing provides insights into the evolution of gene families encoding plant cell wall-degrading enzymes in longhorned beetles.</title>
        <authorList>
            <person name="Shin N.R."/>
            <person name="Okamura Y."/>
            <person name="Kirsch R."/>
            <person name="Pauchet Y."/>
        </authorList>
    </citation>
    <scope>NUCLEOTIDE SEQUENCE [LARGE SCALE GENOMIC DNA]</scope>
    <source>
        <strain evidence="2">EAD_L_NR</strain>
    </source>
</reference>
<dbReference type="AlphaFoldDB" id="A0AAV8V7U5"/>
<dbReference type="Proteomes" id="UP001159042">
    <property type="component" value="Unassembled WGS sequence"/>
</dbReference>
<proteinExistence type="predicted"/>
<feature type="region of interest" description="Disordered" evidence="1">
    <location>
        <begin position="53"/>
        <end position="75"/>
    </location>
</feature>
<name>A0AAV8V7U5_9CUCU</name>
<accession>A0AAV8V7U5</accession>
<gene>
    <name evidence="2" type="ORF">NQ315_005770</name>
</gene>
<evidence type="ECO:0000313" key="3">
    <source>
        <dbReference type="Proteomes" id="UP001159042"/>
    </source>
</evidence>